<evidence type="ECO:0000259" key="4">
    <source>
        <dbReference type="Pfam" id="PF01775"/>
    </source>
</evidence>
<keyword evidence="3" id="KW-0699">rRNA-binding</keyword>
<dbReference type="NCBIfam" id="NF001981">
    <property type="entry name" value="PRK00773.1-1"/>
    <property type="match status" value="1"/>
</dbReference>
<dbReference type="Gene3D" id="3.10.20.10">
    <property type="match status" value="1"/>
</dbReference>
<dbReference type="HOGENOM" id="CLU_177460_0_1_2"/>
<keyword evidence="6" id="KW-1185">Reference proteome</keyword>
<comment type="similarity">
    <text evidence="3">Belongs to the eukaryotic ribosomal protein eL20 family.</text>
</comment>
<keyword evidence="2 3" id="KW-0687">Ribonucleoprotein</keyword>
<sequence length="85" mass="10043">MLHVSIRIYKVVGRMRIGMQWQKFSLELIATKPSEAVEIAYSELGSRHKLKRSMIRIEDVKEISKDEIKRNDILQLLSMESLIKW</sequence>
<gene>
    <name evidence="3" type="primary">rpl18a</name>
    <name evidence="3" type="synonym">rpl20e</name>
    <name evidence="3" type="synonym">rplX</name>
    <name evidence="5" type="ordered locus">VMUT_0912</name>
</gene>
<dbReference type="GO" id="GO:0003735">
    <property type="term" value="F:structural constituent of ribosome"/>
    <property type="evidence" value="ECO:0007669"/>
    <property type="project" value="InterPro"/>
</dbReference>
<comment type="subunit">
    <text evidence="3">Part of the 50S ribosomal subunit. Binds 23S rRNA.</text>
</comment>
<evidence type="ECO:0000313" key="6">
    <source>
        <dbReference type="Proteomes" id="UP000007485"/>
    </source>
</evidence>
<keyword evidence="1 3" id="KW-0689">Ribosomal protein</keyword>
<feature type="domain" description="Large ribosomal subunit protein eL20" evidence="4">
    <location>
        <begin position="7"/>
        <end position="61"/>
    </location>
</feature>
<dbReference type="STRING" id="985053.VMUT_0912"/>
<dbReference type="RefSeq" id="WP_013604284.1">
    <property type="nucleotide sequence ID" value="NC_015151.1"/>
</dbReference>
<organism evidence="5 6">
    <name type="scientific">Vulcanisaeta moutnovskia (strain 768-28)</name>
    <dbReference type="NCBI Taxonomy" id="985053"/>
    <lineage>
        <taxon>Archaea</taxon>
        <taxon>Thermoproteota</taxon>
        <taxon>Thermoprotei</taxon>
        <taxon>Thermoproteales</taxon>
        <taxon>Thermoproteaceae</taxon>
        <taxon>Vulcanisaeta</taxon>
    </lineage>
</organism>
<keyword evidence="3" id="KW-0694">RNA-binding</keyword>
<evidence type="ECO:0000256" key="3">
    <source>
        <dbReference type="HAMAP-Rule" id="MF_00273"/>
    </source>
</evidence>
<dbReference type="GeneID" id="10288564"/>
<dbReference type="GO" id="GO:0005840">
    <property type="term" value="C:ribosome"/>
    <property type="evidence" value="ECO:0007669"/>
    <property type="project" value="UniProtKB-KW"/>
</dbReference>
<dbReference type="GO" id="GO:1990904">
    <property type="term" value="C:ribonucleoprotein complex"/>
    <property type="evidence" value="ECO:0007669"/>
    <property type="project" value="UniProtKB-KW"/>
</dbReference>
<dbReference type="AlphaFoldDB" id="F0QX04"/>
<accession>F0QX04</accession>
<dbReference type="InterPro" id="IPR023573">
    <property type="entry name" value="Ribosomal_eL20_dom"/>
</dbReference>
<name>F0QX04_VULM7</name>
<dbReference type="SUPFAM" id="SSF160374">
    <property type="entry name" value="RplX-like"/>
    <property type="match status" value="1"/>
</dbReference>
<dbReference type="GO" id="GO:0006412">
    <property type="term" value="P:translation"/>
    <property type="evidence" value="ECO:0007669"/>
    <property type="project" value="UniProtKB-UniRule"/>
</dbReference>
<proteinExistence type="inferred from homology"/>
<dbReference type="EMBL" id="CP002529">
    <property type="protein sequence ID" value="ADY01122.1"/>
    <property type="molecule type" value="Genomic_DNA"/>
</dbReference>
<reference evidence="5 6" key="1">
    <citation type="journal article" date="2011" name="J. Bacteriol.">
        <title>Complete genome sequence of 'Vulcanisaeta moutnovskia' strain 768-28, a novel member of the hyperthermophilic crenarchaeal genus vulcanisaeta.</title>
        <authorList>
            <person name="Gumerov V.M."/>
            <person name="Mardanov A.V."/>
            <person name="Beletsky A.V."/>
            <person name="Prokofeva M.I."/>
            <person name="Bonch-Osmolovskaya E.A."/>
            <person name="Ravin N.V."/>
            <person name="Skryabin K.G."/>
        </authorList>
    </citation>
    <scope>NUCLEOTIDE SEQUENCE [LARGE SCALE GENOMIC DNA]</scope>
    <source>
        <strain evidence="5 6">768-28</strain>
    </source>
</reference>
<evidence type="ECO:0000256" key="1">
    <source>
        <dbReference type="ARBA" id="ARBA00022980"/>
    </source>
</evidence>
<evidence type="ECO:0000313" key="5">
    <source>
        <dbReference type="EMBL" id="ADY01122.1"/>
    </source>
</evidence>
<evidence type="ECO:0000256" key="2">
    <source>
        <dbReference type="ARBA" id="ARBA00023274"/>
    </source>
</evidence>
<dbReference type="HAMAP" id="MF_00273">
    <property type="entry name" value="Ribosomal_eL20"/>
    <property type="match status" value="1"/>
</dbReference>
<dbReference type="GO" id="GO:0070180">
    <property type="term" value="F:large ribosomal subunit rRNA binding"/>
    <property type="evidence" value="ECO:0007669"/>
    <property type="project" value="UniProtKB-UniRule"/>
</dbReference>
<dbReference type="Pfam" id="PF01775">
    <property type="entry name" value="Ribosomal_L18A"/>
    <property type="match status" value="1"/>
</dbReference>
<protein>
    <recommendedName>
        <fullName evidence="3">Large ribosomal subunit protein eL20</fullName>
    </recommendedName>
</protein>
<dbReference type="Proteomes" id="UP000007485">
    <property type="component" value="Chromosome"/>
</dbReference>
<dbReference type="KEGG" id="vmo:VMUT_0912"/>
<dbReference type="eggNOG" id="arCOG04175">
    <property type="taxonomic scope" value="Archaea"/>
</dbReference>
<dbReference type="InterPro" id="IPR028877">
    <property type="entry name" value="Ribosomal_eL20"/>
</dbReference>